<evidence type="ECO:0000256" key="1">
    <source>
        <dbReference type="ARBA" id="ARBA00008239"/>
    </source>
</evidence>
<evidence type="ECO:0000256" key="2">
    <source>
        <dbReference type="ARBA" id="ARBA00022741"/>
    </source>
</evidence>
<protein>
    <submittedName>
        <fullName evidence="8">ATPase/histidine kinase/DNA gyrase B/HSP90 domain protein</fullName>
    </submittedName>
</protein>
<evidence type="ECO:0000256" key="3">
    <source>
        <dbReference type="ARBA" id="ARBA00022840"/>
    </source>
</evidence>
<evidence type="ECO:0000313" key="8">
    <source>
        <dbReference type="EMBL" id="EDO62734.1"/>
    </source>
</evidence>
<feature type="binding site" evidence="5">
    <location>
        <position position="79"/>
    </location>
    <ligand>
        <name>ATP</name>
        <dbReference type="ChEBI" id="CHEBI:30616"/>
    </ligand>
</feature>
<dbReference type="GO" id="GO:0005524">
    <property type="term" value="F:ATP binding"/>
    <property type="evidence" value="ECO:0007669"/>
    <property type="project" value="UniProtKB-KW"/>
</dbReference>
<feature type="region of interest" description="Disordered" evidence="6">
    <location>
        <begin position="218"/>
        <end position="240"/>
    </location>
</feature>
<dbReference type="PRINTS" id="PR00775">
    <property type="entry name" value="HEATSHOCK90"/>
</dbReference>
<dbReference type="InterPro" id="IPR037196">
    <property type="entry name" value="HSP90_C"/>
</dbReference>
<keyword evidence="4" id="KW-0143">Chaperone</keyword>
<feature type="domain" description="Histidine kinase/HSP90-like ATPase" evidence="7">
    <location>
        <begin position="27"/>
        <end position="182"/>
    </location>
</feature>
<accession>A7VPS2</accession>
<name>A7VPS2_9FIRM</name>
<keyword evidence="8" id="KW-0418">Kinase</keyword>
<evidence type="ECO:0000256" key="6">
    <source>
        <dbReference type="SAM" id="MobiDB-lite"/>
    </source>
</evidence>
<dbReference type="Gene3D" id="3.40.50.11260">
    <property type="match status" value="1"/>
</dbReference>
<evidence type="ECO:0000256" key="5">
    <source>
        <dbReference type="PIRSR" id="PIRSR002583-1"/>
    </source>
</evidence>
<keyword evidence="3 5" id="KW-0067">ATP-binding</keyword>
<feature type="binding site" evidence="5">
    <location>
        <position position="34"/>
    </location>
    <ligand>
        <name>ATP</name>
        <dbReference type="ChEBI" id="CHEBI:30616"/>
    </ligand>
</feature>
<dbReference type="CDD" id="cd16927">
    <property type="entry name" value="HATPase_Hsp90-like"/>
    <property type="match status" value="1"/>
</dbReference>
<proteinExistence type="inferred from homology"/>
<sequence length="622" mass="71632">MNMAREGQIKVQSEKIFPIIKKWLYSDKDIFLRELVSNASDAIKKLERLNAIGEADTGEEKGRIEIQIDPEAKTLSVSDNGIGMTEDEVEKYITQIAFSGAEDFIEKYKDKTDAEAGIIGHFGLGFYSAFMVSDSVEIDTLSYQPGAKPVHWVSDGSDTYEIGEGARECHGTTITLHIGEDSKEFLEEFRLREMLHKYCHFMPYEIYFYPKKKDLSQKEEKSGEESKTEEKPVNNTQPLWLKKPKDCTKEEYESFYREVFMDFNPPLFWIHLNVDYPFNLKGILYFPQQSNKLQVMPGEIKLYNNQVYIADNIKEVVPEYLMLLKGVIDCPDLPLNVSRSFLQNDGDVQKISRHITKKVSDKLHSVFEEDRASFEGYWEDIAPFIKFGCIKDEKFYDRVKDIVLFKTLNHDYRTLEEYRKENEGQIFYVTDENVQAQYIRLFQENGMNAVLLTHAIDSHFISFLEYKESGLKFARIDSDLSDSMKTDGEKPDEEAVKALCEQFKAAVGKEDLDVQAENLKSKETPAIILVSEYERRLNDMSAMYGGMFPAGAQAKTTLVLNAQNDIVQKITSLPEEQKPLVCKYVYDLAMLSNQRLSADELSEFMKRSSELLKLAVFSQRAE</sequence>
<dbReference type="EMBL" id="ABCB02000013">
    <property type="protein sequence ID" value="EDO62734.1"/>
    <property type="molecule type" value="Genomic_DNA"/>
</dbReference>
<dbReference type="eggNOG" id="COG0326">
    <property type="taxonomic scope" value="Bacteria"/>
</dbReference>
<comment type="similarity">
    <text evidence="1">Belongs to the heat shock protein 90 family.</text>
</comment>
<reference evidence="8 9" key="1">
    <citation type="submission" date="2007-08" db="EMBL/GenBank/DDBJ databases">
        <title>Draft genome sequence of Clostridium leptum (DSM 753).</title>
        <authorList>
            <person name="Sudarsanam P."/>
            <person name="Ley R."/>
            <person name="Guruge J."/>
            <person name="Turnbaugh P.J."/>
            <person name="Mahowald M."/>
            <person name="Liep D."/>
            <person name="Gordon J."/>
        </authorList>
    </citation>
    <scope>NUCLEOTIDE SEQUENCE [LARGE SCALE GENOMIC DNA]</scope>
    <source>
        <strain evidence="8 9">DSM 753</strain>
    </source>
</reference>
<dbReference type="PIRSF" id="PIRSF002583">
    <property type="entry name" value="Hsp90"/>
    <property type="match status" value="1"/>
</dbReference>
<dbReference type="InterPro" id="IPR020575">
    <property type="entry name" value="Hsp90_N"/>
</dbReference>
<feature type="binding site" evidence="5">
    <location>
        <begin position="99"/>
        <end position="100"/>
    </location>
    <ligand>
        <name>ATP</name>
        <dbReference type="ChEBI" id="CHEBI:30616"/>
    </ligand>
</feature>
<dbReference type="GO" id="GO:0016887">
    <property type="term" value="F:ATP hydrolysis activity"/>
    <property type="evidence" value="ECO:0007669"/>
    <property type="project" value="InterPro"/>
</dbReference>
<dbReference type="Pfam" id="PF13589">
    <property type="entry name" value="HATPase_c_3"/>
    <property type="match status" value="1"/>
</dbReference>
<dbReference type="InterPro" id="IPR019805">
    <property type="entry name" value="Heat_shock_protein_90_CS"/>
</dbReference>
<feature type="compositionally biased region" description="Basic and acidic residues" evidence="6">
    <location>
        <begin position="218"/>
        <end position="232"/>
    </location>
</feature>
<reference evidence="8 9" key="2">
    <citation type="submission" date="2007-08" db="EMBL/GenBank/DDBJ databases">
        <authorList>
            <person name="Fulton L."/>
            <person name="Clifton S."/>
            <person name="Fulton B."/>
            <person name="Xu J."/>
            <person name="Minx P."/>
            <person name="Pepin K.H."/>
            <person name="Johnson M."/>
            <person name="Thiruvilangam P."/>
            <person name="Bhonagiri V."/>
            <person name="Nash W.E."/>
            <person name="Wang C."/>
            <person name="Mardis E.R."/>
            <person name="Wilson R.K."/>
        </authorList>
    </citation>
    <scope>NUCLEOTIDE SEQUENCE [LARGE SCALE GENOMIC DNA]</scope>
    <source>
        <strain evidence="8 9">DSM 753</strain>
    </source>
</reference>
<evidence type="ECO:0000313" key="9">
    <source>
        <dbReference type="Proteomes" id="UP000003490"/>
    </source>
</evidence>
<dbReference type="GO" id="GO:0140662">
    <property type="term" value="F:ATP-dependent protein folding chaperone"/>
    <property type="evidence" value="ECO:0007669"/>
    <property type="project" value="InterPro"/>
</dbReference>
<feature type="binding site" evidence="5">
    <location>
        <position position="339"/>
    </location>
    <ligand>
        <name>ATP</name>
        <dbReference type="ChEBI" id="CHEBI:30616"/>
    </ligand>
</feature>
<dbReference type="Gene3D" id="3.30.565.10">
    <property type="entry name" value="Histidine kinase-like ATPase, C-terminal domain"/>
    <property type="match status" value="1"/>
</dbReference>
<feature type="binding site" evidence="5">
    <location>
        <position position="172"/>
    </location>
    <ligand>
        <name>ATP</name>
        <dbReference type="ChEBI" id="CHEBI:30616"/>
    </ligand>
</feature>
<feature type="binding site" evidence="5">
    <location>
        <position position="38"/>
    </location>
    <ligand>
        <name>ATP</name>
        <dbReference type="ChEBI" id="CHEBI:30616"/>
    </ligand>
</feature>
<dbReference type="SUPFAM" id="SSF54211">
    <property type="entry name" value="Ribosomal protein S5 domain 2-like"/>
    <property type="match status" value="1"/>
</dbReference>
<dbReference type="SUPFAM" id="SSF55874">
    <property type="entry name" value="ATPase domain of HSP90 chaperone/DNA topoisomerase II/histidine kinase"/>
    <property type="match status" value="1"/>
</dbReference>
<keyword evidence="2 5" id="KW-0547">Nucleotide-binding</keyword>
<dbReference type="InterPro" id="IPR003594">
    <property type="entry name" value="HATPase_dom"/>
</dbReference>
<dbReference type="Gene3D" id="1.20.120.790">
    <property type="entry name" value="Heat shock protein 90, C-terminal domain"/>
    <property type="match status" value="1"/>
</dbReference>
<dbReference type="InterPro" id="IPR036890">
    <property type="entry name" value="HATPase_C_sf"/>
</dbReference>
<dbReference type="AlphaFoldDB" id="A7VPS2"/>
<dbReference type="InterPro" id="IPR001404">
    <property type="entry name" value="Hsp90_fam"/>
</dbReference>
<dbReference type="Proteomes" id="UP000003490">
    <property type="component" value="Unassembled WGS sequence"/>
</dbReference>
<organism evidence="8 9">
    <name type="scientific">[Clostridium] leptum DSM 753</name>
    <dbReference type="NCBI Taxonomy" id="428125"/>
    <lineage>
        <taxon>Bacteria</taxon>
        <taxon>Bacillati</taxon>
        <taxon>Bacillota</taxon>
        <taxon>Clostridia</taxon>
        <taxon>Eubacteriales</taxon>
        <taxon>Oscillospiraceae</taxon>
        <taxon>Oscillospiraceae incertae sedis</taxon>
    </lineage>
</organism>
<dbReference type="HOGENOM" id="CLU_006684_3_2_9"/>
<evidence type="ECO:0000259" key="7">
    <source>
        <dbReference type="SMART" id="SM00387"/>
    </source>
</evidence>
<dbReference type="SUPFAM" id="SSF110942">
    <property type="entry name" value="HSP90 C-terminal domain"/>
    <property type="match status" value="1"/>
</dbReference>
<dbReference type="GO" id="GO:0051082">
    <property type="term" value="F:unfolded protein binding"/>
    <property type="evidence" value="ECO:0007669"/>
    <property type="project" value="InterPro"/>
</dbReference>
<comment type="caution">
    <text evidence="8">The sequence shown here is derived from an EMBL/GenBank/DDBJ whole genome shotgun (WGS) entry which is preliminary data.</text>
</comment>
<gene>
    <name evidence="8" type="ORF">CLOLEP_00549</name>
</gene>
<dbReference type="SMART" id="SM00387">
    <property type="entry name" value="HATPase_c"/>
    <property type="match status" value="1"/>
</dbReference>
<dbReference type="NCBIfam" id="NF003555">
    <property type="entry name" value="PRK05218.1"/>
    <property type="match status" value="1"/>
</dbReference>
<dbReference type="Pfam" id="PF00183">
    <property type="entry name" value="HSP90"/>
    <property type="match status" value="1"/>
</dbReference>
<dbReference type="Gene3D" id="3.30.230.80">
    <property type="match status" value="1"/>
</dbReference>
<dbReference type="PROSITE" id="PS00298">
    <property type="entry name" value="HSP90"/>
    <property type="match status" value="1"/>
</dbReference>
<dbReference type="InterPro" id="IPR020568">
    <property type="entry name" value="Ribosomal_Su5_D2-typ_SF"/>
</dbReference>
<evidence type="ECO:0000256" key="4">
    <source>
        <dbReference type="ARBA" id="ARBA00023186"/>
    </source>
</evidence>
<feature type="binding site" evidence="5">
    <location>
        <position position="84"/>
    </location>
    <ligand>
        <name>ATP</name>
        <dbReference type="ChEBI" id="CHEBI:30616"/>
    </ligand>
</feature>
<dbReference type="PANTHER" id="PTHR11528">
    <property type="entry name" value="HEAT SHOCK PROTEIN 90 FAMILY MEMBER"/>
    <property type="match status" value="1"/>
</dbReference>
<keyword evidence="8" id="KW-0808">Transferase</keyword>
<dbReference type="GO" id="GO:0016301">
    <property type="term" value="F:kinase activity"/>
    <property type="evidence" value="ECO:0007669"/>
    <property type="project" value="UniProtKB-KW"/>
</dbReference>